<dbReference type="InterPro" id="IPR047859">
    <property type="entry name" value="Ribosomal_bL17_CS"/>
</dbReference>
<reference evidence="6 9" key="3">
    <citation type="submission" date="2020-10" db="EMBL/GenBank/DDBJ databases">
        <title>Ca. Dormibacterota MAGs.</title>
        <authorList>
            <person name="Montgomery K."/>
        </authorList>
    </citation>
    <scope>NUCLEOTIDE SEQUENCE [LARGE SCALE GENOMIC DNA]</scope>
    <source>
        <strain evidence="6">SC8812_S17_18</strain>
    </source>
</reference>
<protein>
    <recommendedName>
        <fullName evidence="4">Large ribosomal subunit protein bL17</fullName>
    </recommendedName>
</protein>
<dbReference type="RefSeq" id="WP_337308741.1">
    <property type="nucleotide sequence ID" value="NZ_JAEKNS010000017.1"/>
</dbReference>
<reference evidence="7 8" key="1">
    <citation type="journal article" date="2017" name="Nature">
        <title>Atmospheric trace gases support primary production in Antarctic desert surface soil.</title>
        <authorList>
            <person name="Ji M."/>
            <person name="Greening C."/>
            <person name="Vanwonterghem I."/>
            <person name="Carere C.R."/>
            <person name="Bay S.K."/>
            <person name="Steen J.A."/>
            <person name="Montgomery K."/>
            <person name="Lines T."/>
            <person name="Beardall J."/>
            <person name="van Dorst J."/>
            <person name="Snape I."/>
            <person name="Stott M.B."/>
            <person name="Hugenholtz P."/>
            <person name="Ferrari B.C."/>
        </authorList>
    </citation>
    <scope>NUCLEOTIDE SEQUENCE [LARGE SCALE GENOMIC DNA]</scope>
    <source>
        <strain evidence="7">RRmetagenome_bin12</strain>
    </source>
</reference>
<evidence type="ECO:0000256" key="1">
    <source>
        <dbReference type="ARBA" id="ARBA00008777"/>
    </source>
</evidence>
<evidence type="ECO:0000313" key="9">
    <source>
        <dbReference type="Proteomes" id="UP000606991"/>
    </source>
</evidence>
<dbReference type="PANTHER" id="PTHR14413">
    <property type="entry name" value="RIBOSOMAL PROTEIN L17"/>
    <property type="match status" value="1"/>
</dbReference>
<evidence type="ECO:0000313" key="6">
    <source>
        <dbReference type="EMBL" id="MBJ7593452.1"/>
    </source>
</evidence>
<dbReference type="SUPFAM" id="SSF64263">
    <property type="entry name" value="Prokaryotic ribosomal protein L17"/>
    <property type="match status" value="1"/>
</dbReference>
<evidence type="ECO:0000313" key="8">
    <source>
        <dbReference type="Proteomes" id="UP000248724"/>
    </source>
</evidence>
<dbReference type="Pfam" id="PF01196">
    <property type="entry name" value="Ribosomal_L17"/>
    <property type="match status" value="1"/>
</dbReference>
<dbReference type="GO" id="GO:0003735">
    <property type="term" value="F:structural constituent of ribosome"/>
    <property type="evidence" value="ECO:0007669"/>
    <property type="project" value="InterPro"/>
</dbReference>
<evidence type="ECO:0000256" key="2">
    <source>
        <dbReference type="ARBA" id="ARBA00022980"/>
    </source>
</evidence>
<evidence type="ECO:0000256" key="3">
    <source>
        <dbReference type="ARBA" id="ARBA00023274"/>
    </source>
</evidence>
<reference evidence="7" key="2">
    <citation type="submission" date="2018-05" db="EMBL/GenBank/DDBJ databases">
        <authorList>
            <person name="Ferrari B."/>
        </authorList>
    </citation>
    <scope>NUCLEOTIDE SEQUENCE</scope>
    <source>
        <strain evidence="7">RRmetagenome_bin12</strain>
    </source>
</reference>
<comment type="subunit">
    <text evidence="4">Part of the 50S ribosomal subunit. Contacts protein L32.</text>
</comment>
<accession>A0A934N8Q4</accession>
<name>A0A2W6A6V8_9BACT</name>
<sequence length="117" mass="13458">MRHRRAGRKFGRTAAHRQAMTRNQVTSLLRHGRIQTTEARAKELRRWVERVITTAKPDDLHARRQVALYVTDREVSARLFTTLVPRFKDRPGGYTRIIHVGPRPGDAAPLAIIELVD</sequence>
<dbReference type="Proteomes" id="UP000248724">
    <property type="component" value="Unassembled WGS sequence"/>
</dbReference>
<dbReference type="HAMAP" id="MF_01368">
    <property type="entry name" value="Ribosomal_bL17"/>
    <property type="match status" value="1"/>
</dbReference>
<dbReference type="NCBIfam" id="TIGR00059">
    <property type="entry name" value="L17"/>
    <property type="match status" value="1"/>
</dbReference>
<dbReference type="InterPro" id="IPR036373">
    <property type="entry name" value="Ribosomal_bL17_sf"/>
</dbReference>
<keyword evidence="2 4" id="KW-0689">Ribosomal protein</keyword>
<dbReference type="GO" id="GO:0006412">
    <property type="term" value="P:translation"/>
    <property type="evidence" value="ECO:0007669"/>
    <property type="project" value="UniProtKB-UniRule"/>
</dbReference>
<proteinExistence type="inferred from homology"/>
<accession>A0A2W6A6V8</accession>
<dbReference type="AlphaFoldDB" id="A0A2W6A6V8"/>
<comment type="similarity">
    <text evidence="1 4 5">Belongs to the bacterial ribosomal protein bL17 family.</text>
</comment>
<dbReference type="PANTHER" id="PTHR14413:SF16">
    <property type="entry name" value="LARGE RIBOSOMAL SUBUNIT PROTEIN BL17M"/>
    <property type="match status" value="1"/>
</dbReference>
<dbReference type="FunFam" id="3.90.1030.10:FF:000001">
    <property type="entry name" value="50S ribosomal protein L17"/>
    <property type="match status" value="1"/>
</dbReference>
<evidence type="ECO:0000313" key="7">
    <source>
        <dbReference type="EMBL" id="PZR81098.1"/>
    </source>
</evidence>
<dbReference type="Gene3D" id="3.90.1030.10">
    <property type="entry name" value="Ribosomal protein L17"/>
    <property type="match status" value="1"/>
</dbReference>
<dbReference type="InterPro" id="IPR000456">
    <property type="entry name" value="Ribosomal_bL17"/>
</dbReference>
<comment type="caution">
    <text evidence="7">The sequence shown here is derived from an EMBL/GenBank/DDBJ whole genome shotgun (WGS) entry which is preliminary data.</text>
</comment>
<dbReference type="EMBL" id="QHBU01000123">
    <property type="protein sequence ID" value="PZR81098.1"/>
    <property type="molecule type" value="Genomic_DNA"/>
</dbReference>
<gene>
    <name evidence="4 6" type="primary">rplQ</name>
    <name evidence="7" type="ORF">DLM65_06620</name>
    <name evidence="6" type="ORF">JF886_01100</name>
</gene>
<dbReference type="GO" id="GO:0022625">
    <property type="term" value="C:cytosolic large ribosomal subunit"/>
    <property type="evidence" value="ECO:0007669"/>
    <property type="project" value="TreeGrafter"/>
</dbReference>
<evidence type="ECO:0000256" key="4">
    <source>
        <dbReference type="HAMAP-Rule" id="MF_01368"/>
    </source>
</evidence>
<dbReference type="Proteomes" id="UP000606991">
    <property type="component" value="Unassembled WGS sequence"/>
</dbReference>
<organism evidence="7 8">
    <name type="scientific">Candidatus Aeolococcus gillhamiae</name>
    <dbReference type="NCBI Taxonomy" id="3127015"/>
    <lineage>
        <taxon>Bacteria</taxon>
        <taxon>Bacillati</taxon>
        <taxon>Candidatus Dormiibacterota</taxon>
        <taxon>Candidatus Dormibacteria</taxon>
        <taxon>Candidatus Aeolococcales</taxon>
        <taxon>Candidatus Aeolococcaceae</taxon>
        <taxon>Candidatus Aeolococcus</taxon>
    </lineage>
</organism>
<keyword evidence="3 4" id="KW-0687">Ribonucleoprotein</keyword>
<evidence type="ECO:0000256" key="5">
    <source>
        <dbReference type="RuleBase" id="RU000660"/>
    </source>
</evidence>
<dbReference type="PROSITE" id="PS01167">
    <property type="entry name" value="RIBOSOMAL_L17"/>
    <property type="match status" value="1"/>
</dbReference>
<dbReference type="EMBL" id="JAEKNS010000017">
    <property type="protein sequence ID" value="MBJ7593452.1"/>
    <property type="molecule type" value="Genomic_DNA"/>
</dbReference>